<reference evidence="8" key="1">
    <citation type="journal article" date="2019" name="Int. J. Syst. Evol. Microbiol.">
        <title>The Global Catalogue of Microorganisms (GCM) 10K type strain sequencing project: providing services to taxonomists for standard genome sequencing and annotation.</title>
        <authorList>
            <consortium name="The Broad Institute Genomics Platform"/>
            <consortium name="The Broad Institute Genome Sequencing Center for Infectious Disease"/>
            <person name="Wu L."/>
            <person name="Ma J."/>
        </authorList>
    </citation>
    <scope>NUCLEOTIDE SEQUENCE [LARGE SCALE GENOMIC DNA]</scope>
    <source>
        <strain evidence="8">2902at01</strain>
    </source>
</reference>
<evidence type="ECO:0000313" key="8">
    <source>
        <dbReference type="Proteomes" id="UP001595868"/>
    </source>
</evidence>
<dbReference type="Proteomes" id="UP001595868">
    <property type="component" value="Unassembled WGS sequence"/>
</dbReference>
<dbReference type="EMBL" id="JBHSBN010000055">
    <property type="protein sequence ID" value="MFC4110733.1"/>
    <property type="molecule type" value="Genomic_DNA"/>
</dbReference>
<evidence type="ECO:0000256" key="1">
    <source>
        <dbReference type="ARBA" id="ARBA00022491"/>
    </source>
</evidence>
<gene>
    <name evidence="7" type="ORF">ACFOX0_33085</name>
</gene>
<name>A0ABV8KXI4_9ACTN</name>
<evidence type="ECO:0000256" key="6">
    <source>
        <dbReference type="ARBA" id="ARBA00049988"/>
    </source>
</evidence>
<comment type="caution">
    <text evidence="7">The sequence shown here is derived from an EMBL/GenBank/DDBJ whole genome shotgun (WGS) entry which is preliminary data.</text>
</comment>
<keyword evidence="4" id="KW-0238">DNA-binding</keyword>
<accession>A0ABV8KXI4</accession>
<dbReference type="InterPro" id="IPR014795">
    <property type="entry name" value="TacA_1-like"/>
</dbReference>
<evidence type="ECO:0000256" key="5">
    <source>
        <dbReference type="ARBA" id="ARBA00023163"/>
    </source>
</evidence>
<comment type="similarity">
    <text evidence="6">Belongs to the TacA antitoxin family.</text>
</comment>
<dbReference type="SUPFAM" id="SSF47598">
    <property type="entry name" value="Ribbon-helix-helix"/>
    <property type="match status" value="1"/>
</dbReference>
<dbReference type="PANTHER" id="PTHR35401:SF1">
    <property type="entry name" value="CYTOPLASMIC PROTEIN"/>
    <property type="match status" value="1"/>
</dbReference>
<keyword evidence="8" id="KW-1185">Reference proteome</keyword>
<keyword evidence="2" id="KW-1277">Toxin-antitoxin system</keyword>
<keyword evidence="3" id="KW-0805">Transcription regulation</keyword>
<dbReference type="PANTHER" id="PTHR35401">
    <property type="entry name" value="COPG FAMILY HELIX-TURN-HELIX PROTEIN-RELATED-RELATED"/>
    <property type="match status" value="1"/>
</dbReference>
<evidence type="ECO:0000256" key="2">
    <source>
        <dbReference type="ARBA" id="ARBA00022649"/>
    </source>
</evidence>
<sequence>MSAKMVRLDERQRALLEAASQADGGSASTFVLKAATETTADVVADRRVVLLDEAAWRVFDGALQGPALEVAGLSELLTSPTVLDDNPPASGAQR</sequence>
<dbReference type="InterPro" id="IPR010985">
    <property type="entry name" value="Ribbon_hlx_hlx"/>
</dbReference>
<keyword evidence="5" id="KW-0804">Transcription</keyword>
<keyword evidence="1" id="KW-0678">Repressor</keyword>
<organism evidence="7 8">
    <name type="scientific">Micromonospora zhanjiangensis</name>
    <dbReference type="NCBI Taxonomy" id="1522057"/>
    <lineage>
        <taxon>Bacteria</taxon>
        <taxon>Bacillati</taxon>
        <taxon>Actinomycetota</taxon>
        <taxon>Actinomycetes</taxon>
        <taxon>Micromonosporales</taxon>
        <taxon>Micromonosporaceae</taxon>
        <taxon>Micromonospora</taxon>
    </lineage>
</organism>
<evidence type="ECO:0000256" key="4">
    <source>
        <dbReference type="ARBA" id="ARBA00023125"/>
    </source>
</evidence>
<protein>
    <submittedName>
        <fullName evidence="7">DUF1778 domain-containing protein</fullName>
    </submittedName>
</protein>
<dbReference type="Pfam" id="PF08681">
    <property type="entry name" value="TacA1"/>
    <property type="match status" value="1"/>
</dbReference>
<evidence type="ECO:0000313" key="7">
    <source>
        <dbReference type="EMBL" id="MFC4110733.1"/>
    </source>
</evidence>
<dbReference type="Gene3D" id="1.20.5.780">
    <property type="entry name" value="Single helix bin"/>
    <property type="match status" value="1"/>
</dbReference>
<proteinExistence type="inferred from homology"/>
<dbReference type="RefSeq" id="WP_377553418.1">
    <property type="nucleotide sequence ID" value="NZ_JBHSBN010000055.1"/>
</dbReference>
<evidence type="ECO:0000256" key="3">
    <source>
        <dbReference type="ARBA" id="ARBA00023015"/>
    </source>
</evidence>